<keyword evidence="4" id="KW-1185">Reference proteome</keyword>
<dbReference type="PANTHER" id="PTHR10900">
    <property type="entry name" value="PERIOSTIN-RELATED"/>
    <property type="match status" value="1"/>
</dbReference>
<gene>
    <name evidence="3" type="ORF">CDD80_6472</name>
</gene>
<feature type="signal peptide" evidence="1">
    <location>
        <begin position="1"/>
        <end position="22"/>
    </location>
</feature>
<dbReference type="SUPFAM" id="SSF82153">
    <property type="entry name" value="FAS1 domain"/>
    <property type="match status" value="2"/>
</dbReference>
<dbReference type="STRING" id="2004952.A0A2C5YS29"/>
<dbReference type="InterPro" id="IPR000782">
    <property type="entry name" value="FAS1_domain"/>
</dbReference>
<dbReference type="InterPro" id="IPR036378">
    <property type="entry name" value="FAS1_dom_sf"/>
</dbReference>
<proteinExistence type="predicted"/>
<dbReference type="AlphaFoldDB" id="A0A2C5YS29"/>
<evidence type="ECO:0000256" key="1">
    <source>
        <dbReference type="SAM" id="SignalP"/>
    </source>
</evidence>
<feature type="domain" description="FAS1" evidence="2">
    <location>
        <begin position="235"/>
        <end position="402"/>
    </location>
</feature>
<feature type="domain" description="FAS1" evidence="2">
    <location>
        <begin position="100"/>
        <end position="238"/>
    </location>
</feature>
<dbReference type="SMART" id="SM00554">
    <property type="entry name" value="FAS1"/>
    <property type="match status" value="2"/>
</dbReference>
<name>A0A2C5YS29_9HYPO</name>
<organism evidence="3 4">
    <name type="scientific">Ophiocordyceps camponoti-rufipedis</name>
    <dbReference type="NCBI Taxonomy" id="2004952"/>
    <lineage>
        <taxon>Eukaryota</taxon>
        <taxon>Fungi</taxon>
        <taxon>Dikarya</taxon>
        <taxon>Ascomycota</taxon>
        <taxon>Pezizomycotina</taxon>
        <taxon>Sordariomycetes</taxon>
        <taxon>Hypocreomycetidae</taxon>
        <taxon>Hypocreales</taxon>
        <taxon>Ophiocordycipitaceae</taxon>
        <taxon>Ophiocordyceps</taxon>
    </lineage>
</organism>
<dbReference type="Proteomes" id="UP000226431">
    <property type="component" value="Unassembled WGS sequence"/>
</dbReference>
<sequence length="431" mass="46670">MRSVLASALALALTLSATPTFGASDRSQVPLSGPTDHDADELSLARGPLMPQVSSLLSHAVDRLAGAIDSAAIDVLQGARHPRLSTELADSLASGAGGRDRTVYELIRACEHTSRFADAVDHHPDVVKLLNGSSSRDLTLFVPTNAAFRGLPHDHKPGREFVERVLKYHVGLGRYPAGRILHTHTLPTALDEELLAGEPQRLRTSIGLGGVEINFYSKVVAINIEASNGIIHAVNHILIPPFLVGRILSLFPSQFSTLLLAYEKTDFVDFVHHVTLNGSTVFAPSNNAFGRLGPRANAFLFNTSKGRRYLRALLKYHISPNATLYTDAFYDATTEDAAGRPSAEGLEREHYDLPTLLGDARIGVDIARLGGFSAVRVNGFAHISVRDGVAKNGVIQVVDQVLMPPRKGHPSARSRRAMTVKELMARLEPYL</sequence>
<dbReference type="OrthoDB" id="7700931at2759"/>
<evidence type="ECO:0000259" key="2">
    <source>
        <dbReference type="PROSITE" id="PS50213"/>
    </source>
</evidence>
<keyword evidence="1" id="KW-0732">Signal</keyword>
<feature type="chain" id="PRO_5013401545" description="FAS1 domain-containing protein" evidence="1">
    <location>
        <begin position="23"/>
        <end position="431"/>
    </location>
</feature>
<accession>A0A2C5YS29</accession>
<dbReference type="InterPro" id="IPR050904">
    <property type="entry name" value="Adhesion/Biosynth-related"/>
</dbReference>
<evidence type="ECO:0000313" key="4">
    <source>
        <dbReference type="Proteomes" id="UP000226431"/>
    </source>
</evidence>
<dbReference type="EMBL" id="NJES01000708">
    <property type="protein sequence ID" value="PHH69814.1"/>
    <property type="molecule type" value="Genomic_DNA"/>
</dbReference>
<protein>
    <recommendedName>
        <fullName evidence="2">FAS1 domain-containing protein</fullName>
    </recommendedName>
</protein>
<dbReference type="PANTHER" id="PTHR10900:SF125">
    <property type="entry name" value="FAS1 DOMAIN-CONTAINING PROTEIN YLR001C"/>
    <property type="match status" value="1"/>
</dbReference>
<reference evidence="3 4" key="1">
    <citation type="submission" date="2017-06" db="EMBL/GenBank/DDBJ databases">
        <title>Ant-infecting Ophiocordyceps genomes reveal a high diversity of potential behavioral manipulation genes and a possible major role for enterotoxins.</title>
        <authorList>
            <person name="De Bekker C."/>
            <person name="Evans H.C."/>
            <person name="Brachmann A."/>
            <person name="Hughes D.P."/>
        </authorList>
    </citation>
    <scope>NUCLEOTIDE SEQUENCE [LARGE SCALE GENOMIC DNA]</scope>
    <source>
        <strain evidence="3 4">Map16</strain>
    </source>
</reference>
<dbReference type="Pfam" id="PF02469">
    <property type="entry name" value="Fasciclin"/>
    <property type="match status" value="2"/>
</dbReference>
<dbReference type="Gene3D" id="2.30.180.10">
    <property type="entry name" value="FAS1 domain"/>
    <property type="match status" value="2"/>
</dbReference>
<dbReference type="PROSITE" id="PS50213">
    <property type="entry name" value="FAS1"/>
    <property type="match status" value="2"/>
</dbReference>
<evidence type="ECO:0000313" key="3">
    <source>
        <dbReference type="EMBL" id="PHH69814.1"/>
    </source>
</evidence>
<comment type="caution">
    <text evidence="3">The sequence shown here is derived from an EMBL/GenBank/DDBJ whole genome shotgun (WGS) entry which is preliminary data.</text>
</comment>